<accession>A0ABD5TXE2</accession>
<dbReference type="EMBL" id="JBHSXH010000014">
    <property type="protein sequence ID" value="MFC6825256.1"/>
    <property type="molecule type" value="Genomic_DNA"/>
</dbReference>
<name>A0ABD5TXE2_9EURY</name>
<sequence>MADANHIDISREYGYTIARELVEEKDFVRMKSGGERNTGKAKKLKLRYDDLPTALQDRAHDLYRENNSGGA</sequence>
<organism evidence="1 2">
    <name type="scientific">Halopelagius fulvigenes</name>
    <dbReference type="NCBI Taxonomy" id="1198324"/>
    <lineage>
        <taxon>Archaea</taxon>
        <taxon>Methanobacteriati</taxon>
        <taxon>Methanobacteriota</taxon>
        <taxon>Stenosarchaea group</taxon>
        <taxon>Halobacteria</taxon>
        <taxon>Halobacteriales</taxon>
        <taxon>Haloferacaceae</taxon>
    </lineage>
</organism>
<proteinExistence type="predicted"/>
<dbReference type="Proteomes" id="UP001596408">
    <property type="component" value="Unassembled WGS sequence"/>
</dbReference>
<dbReference type="AlphaFoldDB" id="A0ABD5TXE2"/>
<reference evidence="1 2" key="1">
    <citation type="journal article" date="2019" name="Int. J. Syst. Evol. Microbiol.">
        <title>The Global Catalogue of Microorganisms (GCM) 10K type strain sequencing project: providing services to taxonomists for standard genome sequencing and annotation.</title>
        <authorList>
            <consortium name="The Broad Institute Genomics Platform"/>
            <consortium name="The Broad Institute Genome Sequencing Center for Infectious Disease"/>
            <person name="Wu L."/>
            <person name="Ma J."/>
        </authorList>
    </citation>
    <scope>NUCLEOTIDE SEQUENCE [LARGE SCALE GENOMIC DNA]</scope>
    <source>
        <strain evidence="1 2">YIM 94188</strain>
    </source>
</reference>
<dbReference type="RefSeq" id="WP_379695312.1">
    <property type="nucleotide sequence ID" value="NZ_JBHSXH010000014.1"/>
</dbReference>
<evidence type="ECO:0000313" key="1">
    <source>
        <dbReference type="EMBL" id="MFC6825256.1"/>
    </source>
</evidence>
<protein>
    <submittedName>
        <fullName evidence="1">Uncharacterized protein</fullName>
    </submittedName>
</protein>
<keyword evidence="2" id="KW-1185">Reference proteome</keyword>
<gene>
    <name evidence="1" type="ORF">ACFQEV_09685</name>
</gene>
<comment type="caution">
    <text evidence="1">The sequence shown here is derived from an EMBL/GenBank/DDBJ whole genome shotgun (WGS) entry which is preliminary data.</text>
</comment>
<evidence type="ECO:0000313" key="2">
    <source>
        <dbReference type="Proteomes" id="UP001596408"/>
    </source>
</evidence>